<evidence type="ECO:0000256" key="4">
    <source>
        <dbReference type="ARBA" id="ARBA00022989"/>
    </source>
</evidence>
<feature type="transmembrane region" description="Helical" evidence="6">
    <location>
        <begin position="293"/>
        <end position="313"/>
    </location>
</feature>
<feature type="transmembrane region" description="Helical" evidence="6">
    <location>
        <begin position="260"/>
        <end position="281"/>
    </location>
</feature>
<name>A0A538SXZ3_UNCEI</name>
<gene>
    <name evidence="8" type="ORF">E6K72_05440</name>
</gene>
<keyword evidence="2" id="KW-1003">Cell membrane</keyword>
<evidence type="ECO:0000256" key="5">
    <source>
        <dbReference type="ARBA" id="ARBA00023136"/>
    </source>
</evidence>
<dbReference type="InterPro" id="IPR018076">
    <property type="entry name" value="T2SS_GspF_dom"/>
</dbReference>
<keyword evidence="3 6" id="KW-0812">Transmembrane</keyword>
<evidence type="ECO:0000313" key="8">
    <source>
        <dbReference type="EMBL" id="TMQ56268.1"/>
    </source>
</evidence>
<comment type="caution">
    <text evidence="8">The sequence shown here is derived from an EMBL/GenBank/DDBJ whole genome shotgun (WGS) entry which is preliminary data.</text>
</comment>
<evidence type="ECO:0000313" key="9">
    <source>
        <dbReference type="Proteomes" id="UP000317716"/>
    </source>
</evidence>
<dbReference type="AlphaFoldDB" id="A0A538SXZ3"/>
<feature type="domain" description="Type II secretion system protein GspF" evidence="7">
    <location>
        <begin position="150"/>
        <end position="275"/>
    </location>
</feature>
<evidence type="ECO:0000256" key="6">
    <source>
        <dbReference type="SAM" id="Phobius"/>
    </source>
</evidence>
<keyword evidence="5 6" id="KW-0472">Membrane</keyword>
<organism evidence="8 9">
    <name type="scientific">Eiseniibacteriota bacterium</name>
    <dbReference type="NCBI Taxonomy" id="2212470"/>
    <lineage>
        <taxon>Bacteria</taxon>
        <taxon>Candidatus Eiseniibacteriota</taxon>
    </lineage>
</organism>
<comment type="subcellular location">
    <subcellularLocation>
        <location evidence="1">Cell membrane</location>
        <topology evidence="1">Multi-pass membrane protein</topology>
    </subcellularLocation>
</comment>
<evidence type="ECO:0000256" key="2">
    <source>
        <dbReference type="ARBA" id="ARBA00022475"/>
    </source>
</evidence>
<feature type="transmembrane region" description="Helical" evidence="6">
    <location>
        <begin position="84"/>
        <end position="106"/>
    </location>
</feature>
<sequence>MTLVFICFIALAVVLLVLGIGLERGGAAARELSERLRSIAPHREGPGRELERDRRLSVIPWLDRTLRGIRLGERLEMLLYQAGVSLRAGTLILLCVVFAGGGYILGLALAHRLFPAIVGFAACGPLPLLYVMSRKRGRMRAFAREFPDALDLLVTALRAGLSFTAAMQIVADEAPEPVRGEFAVTVEEQALGLDAREALLHLTRRVDVLDLRFFATAVLLQRETGGNLAEVLANTSALIRDRFRVLGDIQTYTAQGKITGMILVCLPIFVCIFMVVLTPNFFGPMLDSDSGRFALWLAAGMQVAGILAVRKIVNIRV</sequence>
<dbReference type="Proteomes" id="UP000317716">
    <property type="component" value="Unassembled WGS sequence"/>
</dbReference>
<protein>
    <submittedName>
        <fullName evidence="8">Pilus assembly protein TadB</fullName>
    </submittedName>
</protein>
<dbReference type="GO" id="GO:0005886">
    <property type="term" value="C:plasma membrane"/>
    <property type="evidence" value="ECO:0007669"/>
    <property type="project" value="UniProtKB-SubCell"/>
</dbReference>
<proteinExistence type="predicted"/>
<dbReference type="EMBL" id="VBOS01000181">
    <property type="protein sequence ID" value="TMQ56268.1"/>
    <property type="molecule type" value="Genomic_DNA"/>
</dbReference>
<feature type="transmembrane region" description="Helical" evidence="6">
    <location>
        <begin position="113"/>
        <end position="132"/>
    </location>
</feature>
<dbReference type="Pfam" id="PF00482">
    <property type="entry name" value="T2SSF"/>
    <property type="match status" value="1"/>
</dbReference>
<reference evidence="8 9" key="1">
    <citation type="journal article" date="2019" name="Nat. Microbiol.">
        <title>Mediterranean grassland soil C-N compound turnover is dependent on rainfall and depth, and is mediated by genomically divergent microorganisms.</title>
        <authorList>
            <person name="Diamond S."/>
            <person name="Andeer P.F."/>
            <person name="Li Z."/>
            <person name="Crits-Christoph A."/>
            <person name="Burstein D."/>
            <person name="Anantharaman K."/>
            <person name="Lane K.R."/>
            <person name="Thomas B.C."/>
            <person name="Pan C."/>
            <person name="Northen T.R."/>
            <person name="Banfield J.F."/>
        </authorList>
    </citation>
    <scope>NUCLEOTIDE SEQUENCE [LARGE SCALE GENOMIC DNA]</scope>
    <source>
        <strain evidence="8">WS_2</strain>
    </source>
</reference>
<keyword evidence="4 6" id="KW-1133">Transmembrane helix</keyword>
<dbReference type="PANTHER" id="PTHR35007">
    <property type="entry name" value="INTEGRAL MEMBRANE PROTEIN-RELATED"/>
    <property type="match status" value="1"/>
</dbReference>
<accession>A0A538SXZ3</accession>
<evidence type="ECO:0000256" key="3">
    <source>
        <dbReference type="ARBA" id="ARBA00022692"/>
    </source>
</evidence>
<evidence type="ECO:0000256" key="1">
    <source>
        <dbReference type="ARBA" id="ARBA00004651"/>
    </source>
</evidence>
<dbReference type="PANTHER" id="PTHR35007:SF1">
    <property type="entry name" value="PILUS ASSEMBLY PROTEIN"/>
    <property type="match status" value="1"/>
</dbReference>
<evidence type="ECO:0000259" key="7">
    <source>
        <dbReference type="Pfam" id="PF00482"/>
    </source>
</evidence>